<organism evidence="2 3">
    <name type="scientific">Liparis tanakae</name>
    <name type="common">Tanaka's snailfish</name>
    <dbReference type="NCBI Taxonomy" id="230148"/>
    <lineage>
        <taxon>Eukaryota</taxon>
        <taxon>Metazoa</taxon>
        <taxon>Chordata</taxon>
        <taxon>Craniata</taxon>
        <taxon>Vertebrata</taxon>
        <taxon>Euteleostomi</taxon>
        <taxon>Actinopterygii</taxon>
        <taxon>Neopterygii</taxon>
        <taxon>Teleostei</taxon>
        <taxon>Neoteleostei</taxon>
        <taxon>Acanthomorphata</taxon>
        <taxon>Eupercaria</taxon>
        <taxon>Perciformes</taxon>
        <taxon>Cottioidei</taxon>
        <taxon>Cottales</taxon>
        <taxon>Liparidae</taxon>
        <taxon>Liparis</taxon>
    </lineage>
</organism>
<feature type="compositionally biased region" description="Basic and acidic residues" evidence="1">
    <location>
        <begin position="1"/>
        <end position="22"/>
    </location>
</feature>
<gene>
    <name evidence="2" type="ORF">EYF80_021352</name>
</gene>
<dbReference type="Proteomes" id="UP000314294">
    <property type="component" value="Unassembled WGS sequence"/>
</dbReference>
<proteinExistence type="predicted"/>
<feature type="compositionally biased region" description="Polar residues" evidence="1">
    <location>
        <begin position="142"/>
        <end position="156"/>
    </location>
</feature>
<evidence type="ECO:0000313" key="3">
    <source>
        <dbReference type="Proteomes" id="UP000314294"/>
    </source>
</evidence>
<protein>
    <submittedName>
        <fullName evidence="2">Uncharacterized protein</fullName>
    </submittedName>
</protein>
<name>A0A4Z2HSA3_9TELE</name>
<feature type="compositionally biased region" description="Basic and acidic residues" evidence="1">
    <location>
        <begin position="32"/>
        <end position="50"/>
    </location>
</feature>
<evidence type="ECO:0000256" key="1">
    <source>
        <dbReference type="SAM" id="MobiDB-lite"/>
    </source>
</evidence>
<sequence length="171" mass="19085">MEKVVWEEEKEGWAGHGRRPESDQGDVAGRWQMEKSRWRKVDTEQEERGMPVQMEGRKVEQVMDRTSCLELQEERTRWRGKHTLRTVGEMWVDVWPAGRKSPPALPKQVVVSSSLIGVCCGPTMGTRCLPQAESRASLARSGDTSGGQVSTLQTPASWKPLSPSPSASINP</sequence>
<accession>A0A4Z2HSA3</accession>
<reference evidence="2 3" key="1">
    <citation type="submission" date="2019-03" db="EMBL/GenBank/DDBJ databases">
        <title>First draft genome of Liparis tanakae, snailfish: a comprehensive survey of snailfish specific genes.</title>
        <authorList>
            <person name="Kim W."/>
            <person name="Song I."/>
            <person name="Jeong J.-H."/>
            <person name="Kim D."/>
            <person name="Kim S."/>
            <person name="Ryu S."/>
            <person name="Song J.Y."/>
            <person name="Lee S.K."/>
        </authorList>
    </citation>
    <scope>NUCLEOTIDE SEQUENCE [LARGE SCALE GENOMIC DNA]</scope>
    <source>
        <tissue evidence="2">Muscle</tissue>
    </source>
</reference>
<evidence type="ECO:0000313" key="2">
    <source>
        <dbReference type="EMBL" id="TNN68431.1"/>
    </source>
</evidence>
<dbReference type="AlphaFoldDB" id="A0A4Z2HSA3"/>
<comment type="caution">
    <text evidence="2">The sequence shown here is derived from an EMBL/GenBank/DDBJ whole genome shotgun (WGS) entry which is preliminary data.</text>
</comment>
<feature type="region of interest" description="Disordered" evidence="1">
    <location>
        <begin position="1"/>
        <end position="50"/>
    </location>
</feature>
<keyword evidence="3" id="KW-1185">Reference proteome</keyword>
<dbReference type="OrthoDB" id="10640628at2759"/>
<feature type="region of interest" description="Disordered" evidence="1">
    <location>
        <begin position="132"/>
        <end position="171"/>
    </location>
</feature>
<dbReference type="EMBL" id="SRLO01000190">
    <property type="protein sequence ID" value="TNN68431.1"/>
    <property type="molecule type" value="Genomic_DNA"/>
</dbReference>